<sequence length="446" mass="48731">MSTNKVESSVPSEHSLRAHWMPYTANRGFHRDPRIIVAAEGNLFTDAGGRQVYDAFSGLWCCGAGHCRKEIQEAVASQLGSLDYSPGFQYGHPLSFELAERLASMTPPGLDHVFFTDSGSESADTAVKMVRAYFRLKGKANKTKLIGRAKAYHGVNVGGTSLGGITANRRDFGAMMEADHLRSTLLPDNAFSRGLPLKGVELADDLLRIIDLNDASNIAAVFVEPFAGSGGVIVPPMGYLMRLREICDQHDILLVFDEVITGFGRTGAMFGAEYFGVIPDIMNLAKQLTNGTFPMGAVVASREIYETFMAQPTPPYVVEFPHGYTYSAHPVGCAAALATLDIIERENLVQRAEELAPYFENAIHSLRGEKHLVDIRNCGLGAALQLTPRDGDAAVRPYEVAMELWRRGFYVRFGGDNLQFAPTFTSTPKELELLFNAVGESLRAVP</sequence>
<dbReference type="CDD" id="cd00610">
    <property type="entry name" value="OAT_like"/>
    <property type="match status" value="1"/>
</dbReference>
<dbReference type="GO" id="GO:0030170">
    <property type="term" value="F:pyridoxal phosphate binding"/>
    <property type="evidence" value="ECO:0007669"/>
    <property type="project" value="InterPro"/>
</dbReference>
<evidence type="ECO:0000256" key="3">
    <source>
        <dbReference type="ARBA" id="ARBA00022576"/>
    </source>
</evidence>
<keyword evidence="3 7" id="KW-0032">Aminotransferase</keyword>
<evidence type="ECO:0000256" key="2">
    <source>
        <dbReference type="ARBA" id="ARBA00008954"/>
    </source>
</evidence>
<dbReference type="GO" id="GO:0009102">
    <property type="term" value="P:biotin biosynthetic process"/>
    <property type="evidence" value="ECO:0007669"/>
    <property type="project" value="TreeGrafter"/>
</dbReference>
<dbReference type="InterPro" id="IPR005814">
    <property type="entry name" value="Aminotrans_3"/>
</dbReference>
<comment type="cofactor">
    <cofactor evidence="1">
        <name>pyridoxal 5'-phosphate</name>
        <dbReference type="ChEBI" id="CHEBI:597326"/>
    </cofactor>
</comment>
<dbReference type="InterPro" id="IPR015422">
    <property type="entry name" value="PyrdxlP-dep_Trfase_small"/>
</dbReference>
<reference evidence="7 8" key="1">
    <citation type="submission" date="2015-08" db="EMBL/GenBank/DDBJ databases">
        <authorList>
            <person name="Babu N.S."/>
            <person name="Beckwith C.J."/>
            <person name="Beseler K.G."/>
            <person name="Brison A."/>
            <person name="Carone J.V."/>
            <person name="Caskin T.P."/>
            <person name="Diamond M."/>
            <person name="Durham M.E."/>
            <person name="Foxe J.M."/>
            <person name="Go M."/>
            <person name="Henderson B.A."/>
            <person name="Jones I.B."/>
            <person name="McGettigan J.A."/>
            <person name="Micheletti S.J."/>
            <person name="Nasrallah M.E."/>
            <person name="Ortiz D."/>
            <person name="Piller C.R."/>
            <person name="Privatt S.R."/>
            <person name="Schneider S.L."/>
            <person name="Sharp S."/>
            <person name="Smith T.C."/>
            <person name="Stanton J.D."/>
            <person name="Ullery H.E."/>
            <person name="Wilson R.J."/>
            <person name="Serrano M.G."/>
            <person name="Buck G."/>
            <person name="Lee V."/>
            <person name="Wang Y."/>
            <person name="Carvalho R."/>
            <person name="Voegtly L."/>
            <person name="Shi R."/>
            <person name="Duckworth R."/>
            <person name="Johnson A."/>
            <person name="Loviza R."/>
            <person name="Walstead R."/>
            <person name="Shah Z."/>
            <person name="Kiflezghi M."/>
            <person name="Wade K."/>
            <person name="Ball S.L."/>
            <person name="Bradley K.W."/>
            <person name="Asai D.J."/>
            <person name="Bowman C.A."/>
            <person name="Russell D.A."/>
            <person name="Pope W.H."/>
            <person name="Jacobs-Sera D."/>
            <person name="Hendrix R.W."/>
            <person name="Hatfull G.F."/>
        </authorList>
    </citation>
    <scope>NUCLEOTIDE SEQUENCE [LARGE SCALE GENOMIC DNA]</scope>
    <source>
        <strain evidence="7 8">DSM 27648</strain>
    </source>
</reference>
<comment type="similarity">
    <text evidence="2 6">Belongs to the class-III pyridoxal-phosphate-dependent aminotransferase family.</text>
</comment>
<evidence type="ECO:0000256" key="6">
    <source>
        <dbReference type="RuleBase" id="RU003560"/>
    </source>
</evidence>
<dbReference type="Gene3D" id="3.40.640.10">
    <property type="entry name" value="Type I PLP-dependent aspartate aminotransferase-like (Major domain)"/>
    <property type="match status" value="1"/>
</dbReference>
<dbReference type="InterPro" id="IPR015424">
    <property type="entry name" value="PyrdxlP-dep_Trfase"/>
</dbReference>
<dbReference type="SUPFAM" id="SSF53383">
    <property type="entry name" value="PLP-dependent transferases"/>
    <property type="match status" value="1"/>
</dbReference>
<dbReference type="FunFam" id="3.40.640.10:FF:000014">
    <property type="entry name" value="Adenosylmethionine-8-amino-7-oxononanoate aminotransferase, probable"/>
    <property type="match status" value="1"/>
</dbReference>
<evidence type="ECO:0000256" key="1">
    <source>
        <dbReference type="ARBA" id="ARBA00001933"/>
    </source>
</evidence>
<dbReference type="KEGG" id="llu:AKJ09_04214"/>
<dbReference type="InterPro" id="IPR049704">
    <property type="entry name" value="Aminotrans_3_PPA_site"/>
</dbReference>
<dbReference type="PIRSF" id="PIRSF000521">
    <property type="entry name" value="Transaminase_4ab_Lys_Orn"/>
    <property type="match status" value="1"/>
</dbReference>
<dbReference type="PANTHER" id="PTHR42684:SF1">
    <property type="entry name" value="BETA-ALANINE--PYRUVATE AMINOTRANSFERASE"/>
    <property type="match status" value="1"/>
</dbReference>
<gene>
    <name evidence="7" type="ORF">AKJ09_04214</name>
</gene>
<evidence type="ECO:0000313" key="8">
    <source>
        <dbReference type="Proteomes" id="UP000064967"/>
    </source>
</evidence>
<keyword evidence="8" id="KW-1185">Reference proteome</keyword>
<dbReference type="InterPro" id="IPR015421">
    <property type="entry name" value="PyrdxlP-dep_Trfase_major"/>
</dbReference>
<dbReference type="RefSeq" id="WP_205633747.1">
    <property type="nucleotide sequence ID" value="NZ_CP012333.1"/>
</dbReference>
<proteinExistence type="inferred from homology"/>
<dbReference type="PANTHER" id="PTHR42684">
    <property type="entry name" value="ADENOSYLMETHIONINE-8-AMINO-7-OXONONANOATE AMINOTRANSFERASE"/>
    <property type="match status" value="1"/>
</dbReference>
<organism evidence="7 8">
    <name type="scientific">Labilithrix luteola</name>
    <dbReference type="NCBI Taxonomy" id="1391654"/>
    <lineage>
        <taxon>Bacteria</taxon>
        <taxon>Pseudomonadati</taxon>
        <taxon>Myxococcota</taxon>
        <taxon>Polyangia</taxon>
        <taxon>Polyangiales</taxon>
        <taxon>Labilitrichaceae</taxon>
        <taxon>Labilithrix</taxon>
    </lineage>
</organism>
<name>A0A0K1PVJ4_9BACT</name>
<dbReference type="PATRIC" id="fig|1391654.3.peg.4269"/>
<keyword evidence="5 6" id="KW-0663">Pyridoxal phosphate</keyword>
<evidence type="ECO:0000256" key="5">
    <source>
        <dbReference type="ARBA" id="ARBA00022898"/>
    </source>
</evidence>
<keyword evidence="7" id="KW-0670">Pyruvate</keyword>
<dbReference type="Gene3D" id="3.90.1150.10">
    <property type="entry name" value="Aspartate Aminotransferase, domain 1"/>
    <property type="match status" value="1"/>
</dbReference>
<keyword evidence="4 7" id="KW-0808">Transferase</keyword>
<evidence type="ECO:0000256" key="4">
    <source>
        <dbReference type="ARBA" id="ARBA00022679"/>
    </source>
</evidence>
<dbReference type="EMBL" id="CP012333">
    <property type="protein sequence ID" value="AKU97550.1"/>
    <property type="molecule type" value="Genomic_DNA"/>
</dbReference>
<dbReference type="STRING" id="1391654.AKJ09_04214"/>
<dbReference type="GO" id="GO:0004015">
    <property type="term" value="F:adenosylmethionine-8-amino-7-oxononanoate transaminase activity"/>
    <property type="evidence" value="ECO:0007669"/>
    <property type="project" value="TreeGrafter"/>
</dbReference>
<dbReference type="Pfam" id="PF00202">
    <property type="entry name" value="Aminotran_3"/>
    <property type="match status" value="1"/>
</dbReference>
<dbReference type="AlphaFoldDB" id="A0A0K1PVJ4"/>
<dbReference type="PROSITE" id="PS00600">
    <property type="entry name" value="AA_TRANSFER_CLASS_3"/>
    <property type="match status" value="1"/>
</dbReference>
<accession>A0A0K1PVJ4</accession>
<evidence type="ECO:0000313" key="7">
    <source>
        <dbReference type="EMBL" id="AKU97550.1"/>
    </source>
</evidence>
<dbReference type="Proteomes" id="UP000064967">
    <property type="component" value="Chromosome"/>
</dbReference>
<protein>
    <submittedName>
        <fullName evidence="7">Omega-amino acid--pyruvate aminotransferase</fullName>
    </submittedName>
</protein>